<reference evidence="1 2" key="1">
    <citation type="journal article" date="2022" name="Hortic Res">
        <title>A haplotype resolved chromosomal level avocado genome allows analysis of novel avocado genes.</title>
        <authorList>
            <person name="Nath O."/>
            <person name="Fletcher S.J."/>
            <person name="Hayward A."/>
            <person name="Shaw L.M."/>
            <person name="Masouleh A.K."/>
            <person name="Furtado A."/>
            <person name="Henry R.J."/>
            <person name="Mitter N."/>
        </authorList>
    </citation>
    <scope>NUCLEOTIDE SEQUENCE [LARGE SCALE GENOMIC DNA]</scope>
    <source>
        <strain evidence="2">cv. Hass</strain>
    </source>
</reference>
<gene>
    <name evidence="1" type="ORF">MRB53_007684</name>
</gene>
<dbReference type="Proteomes" id="UP001234297">
    <property type="component" value="Chromosome 2"/>
</dbReference>
<proteinExistence type="predicted"/>
<keyword evidence="2" id="KW-1185">Reference proteome</keyword>
<dbReference type="EMBL" id="CM056810">
    <property type="protein sequence ID" value="KAJ8645936.1"/>
    <property type="molecule type" value="Genomic_DNA"/>
</dbReference>
<sequence length="382" mass="44221">MAKSAMKLTITLHTSWRVPTVTNNMEILMELIHRNDDLPLFNGANKKRVSLDVLRGKTVIFFISYLDISDEEITEITQQEILRKASLMPWYSLHYSLVLQPAVIRYIKEVWNFEKKPLLVVLNSQGKVVCSNAYHMIMIWGSAAYPFDRQRDETLWKEATWSLQFLVHGIDSDQEQWVKEGRFICLFGGEDIDWIRKFTSTMKEVVKGEGIGLEMIYVGKKHTETIIKENLTKCWDELKIRRFQTRLESIWYSKMLNGRSIANDTVLKDVMILLSSDGSGQGWKMVGHGSKDMITLNGKMSMDCLLQFKKLKVNITRENLFSTMNNVIKEVKSITSKDGVHKHCNHIVLPNTSGIDIVQEKMVCVDCNRPMEKYVMYKCCIE</sequence>
<protein>
    <submittedName>
        <fullName evidence="1">Uncharacterized protein</fullName>
    </submittedName>
</protein>
<evidence type="ECO:0000313" key="2">
    <source>
        <dbReference type="Proteomes" id="UP001234297"/>
    </source>
</evidence>
<accession>A0ACC2MKK1</accession>
<comment type="caution">
    <text evidence="1">The sequence shown here is derived from an EMBL/GenBank/DDBJ whole genome shotgun (WGS) entry which is preliminary data.</text>
</comment>
<organism evidence="1 2">
    <name type="scientific">Persea americana</name>
    <name type="common">Avocado</name>
    <dbReference type="NCBI Taxonomy" id="3435"/>
    <lineage>
        <taxon>Eukaryota</taxon>
        <taxon>Viridiplantae</taxon>
        <taxon>Streptophyta</taxon>
        <taxon>Embryophyta</taxon>
        <taxon>Tracheophyta</taxon>
        <taxon>Spermatophyta</taxon>
        <taxon>Magnoliopsida</taxon>
        <taxon>Magnoliidae</taxon>
        <taxon>Laurales</taxon>
        <taxon>Lauraceae</taxon>
        <taxon>Persea</taxon>
    </lineage>
</organism>
<name>A0ACC2MKK1_PERAE</name>
<evidence type="ECO:0000313" key="1">
    <source>
        <dbReference type="EMBL" id="KAJ8645936.1"/>
    </source>
</evidence>